<keyword evidence="1" id="KW-1133">Transmembrane helix</keyword>
<gene>
    <name evidence="2" type="ORF">ACG5V6_13140</name>
</gene>
<proteinExistence type="predicted"/>
<evidence type="ECO:0000313" key="2">
    <source>
        <dbReference type="EMBL" id="MFH0249155.1"/>
    </source>
</evidence>
<keyword evidence="1" id="KW-0472">Membrane</keyword>
<keyword evidence="3" id="KW-1185">Reference proteome</keyword>
<sequence length="310" mass="33085">MEPDERRLSAVMKEAVDGVRPALPSLVDGATVRGRRLRRRRRAAQAASLCAVAAALTAGVSVFGAYLPTMGSGTVVQALPEAPADGSEEVAFPDFSHLPRDPEPPEDKVALTGRATVHILRELLPAGTGTSHYKGQDSFPPGPAYIDTSGILKVAAGVGRAEVTVNVQGGFGRDRGARGTEFLERFYSCDENRGEGRMTACTVANLDDGSVLMAYEDRSGLLIRRHADLLRTDGTRIVVGTSNGWDLEDGPVLASRPPLSFEALRAVVTSSRWSQWVAPDVVEAAKALTPYRDLTPRPAPGDTDQMGRLP</sequence>
<accession>A0ABW7HTG7</accession>
<comment type="caution">
    <text evidence="2">The sequence shown here is derived from an EMBL/GenBank/DDBJ whole genome shotgun (WGS) entry which is preliminary data.</text>
</comment>
<evidence type="ECO:0000313" key="3">
    <source>
        <dbReference type="Proteomes" id="UP001607069"/>
    </source>
</evidence>
<dbReference type="EMBL" id="JBIHMK010000042">
    <property type="protein sequence ID" value="MFH0249155.1"/>
    <property type="molecule type" value="Genomic_DNA"/>
</dbReference>
<name>A0ABW7HTG7_9ACTN</name>
<organism evidence="2 3">
    <name type="scientific">Streptomyces chitinivorans</name>
    <dbReference type="NCBI Taxonomy" id="1257027"/>
    <lineage>
        <taxon>Bacteria</taxon>
        <taxon>Bacillati</taxon>
        <taxon>Actinomycetota</taxon>
        <taxon>Actinomycetes</taxon>
        <taxon>Kitasatosporales</taxon>
        <taxon>Streptomycetaceae</taxon>
        <taxon>Streptomyces</taxon>
    </lineage>
</organism>
<reference evidence="2 3" key="1">
    <citation type="submission" date="2024-10" db="EMBL/GenBank/DDBJ databases">
        <authorList>
            <person name="Cho J.-C."/>
        </authorList>
    </citation>
    <scope>NUCLEOTIDE SEQUENCE [LARGE SCALE GENOMIC DNA]</scope>
    <source>
        <strain evidence="2 3">KCTC29696</strain>
    </source>
</reference>
<dbReference type="Proteomes" id="UP001607069">
    <property type="component" value="Unassembled WGS sequence"/>
</dbReference>
<keyword evidence="1" id="KW-0812">Transmembrane</keyword>
<dbReference type="RefSeq" id="WP_279952072.1">
    <property type="nucleotide sequence ID" value="NZ_BAABEN010000030.1"/>
</dbReference>
<evidence type="ECO:0000256" key="1">
    <source>
        <dbReference type="SAM" id="Phobius"/>
    </source>
</evidence>
<feature type="transmembrane region" description="Helical" evidence="1">
    <location>
        <begin position="43"/>
        <end position="67"/>
    </location>
</feature>
<evidence type="ECO:0008006" key="4">
    <source>
        <dbReference type="Google" id="ProtNLM"/>
    </source>
</evidence>
<protein>
    <recommendedName>
        <fullName evidence="4">Tat pathway signal sequence domain protein</fullName>
    </recommendedName>
</protein>